<sequence length="40" mass="4537">MDSFATDDRRIRAVWRRVRWSGLDGERLGDGVGEASAENE</sequence>
<proteinExistence type="predicted"/>
<dbReference type="Proteomes" id="UP001596191">
    <property type="component" value="Unassembled WGS sequence"/>
</dbReference>
<organism evidence="1 2">
    <name type="scientific">Levilactobacillus tangyuanensis</name>
    <dbReference type="NCBI Taxonomy" id="2486021"/>
    <lineage>
        <taxon>Bacteria</taxon>
        <taxon>Bacillati</taxon>
        <taxon>Bacillota</taxon>
        <taxon>Bacilli</taxon>
        <taxon>Lactobacillales</taxon>
        <taxon>Lactobacillaceae</taxon>
        <taxon>Levilactobacillus</taxon>
    </lineage>
</organism>
<evidence type="ECO:0000313" key="1">
    <source>
        <dbReference type="EMBL" id="MFC6274019.1"/>
    </source>
</evidence>
<name>A0ABW1TKI6_9LACO</name>
<keyword evidence="2" id="KW-1185">Reference proteome</keyword>
<dbReference type="RefSeq" id="WP_263853524.1">
    <property type="nucleotide sequence ID" value="NZ_JBHSSJ010000001.1"/>
</dbReference>
<gene>
    <name evidence="1" type="ORF">ACFQET_00635</name>
</gene>
<accession>A0ABW1TKI6</accession>
<reference evidence="2" key="1">
    <citation type="journal article" date="2019" name="Int. J. Syst. Evol. Microbiol.">
        <title>The Global Catalogue of Microorganisms (GCM) 10K type strain sequencing project: providing services to taxonomists for standard genome sequencing and annotation.</title>
        <authorList>
            <consortium name="The Broad Institute Genomics Platform"/>
            <consortium name="The Broad Institute Genome Sequencing Center for Infectious Disease"/>
            <person name="Wu L."/>
            <person name="Ma J."/>
        </authorList>
    </citation>
    <scope>NUCLEOTIDE SEQUENCE [LARGE SCALE GENOMIC DNA]</scope>
    <source>
        <strain evidence="2">CCM 8907</strain>
    </source>
</reference>
<comment type="caution">
    <text evidence="1">The sequence shown here is derived from an EMBL/GenBank/DDBJ whole genome shotgun (WGS) entry which is preliminary data.</text>
</comment>
<protein>
    <submittedName>
        <fullName evidence="1">Uncharacterized protein</fullName>
    </submittedName>
</protein>
<dbReference type="EMBL" id="JBHSSJ010000001">
    <property type="protein sequence ID" value="MFC6274019.1"/>
    <property type="molecule type" value="Genomic_DNA"/>
</dbReference>
<evidence type="ECO:0000313" key="2">
    <source>
        <dbReference type="Proteomes" id="UP001596191"/>
    </source>
</evidence>